<dbReference type="PROSITE" id="PS50102">
    <property type="entry name" value="RRM"/>
    <property type="match status" value="1"/>
</dbReference>
<dbReference type="EMBL" id="JAVYJV010000065">
    <property type="protein sequence ID" value="KAK4336998.1"/>
    <property type="molecule type" value="Genomic_DNA"/>
</dbReference>
<dbReference type="Proteomes" id="UP001291623">
    <property type="component" value="Unassembled WGS sequence"/>
</dbReference>
<evidence type="ECO:0000256" key="4">
    <source>
        <dbReference type="PROSITE-ProRule" id="PRU00176"/>
    </source>
</evidence>
<dbReference type="Gene3D" id="3.30.70.330">
    <property type="match status" value="1"/>
</dbReference>
<proteinExistence type="predicted"/>
<gene>
    <name evidence="7" type="ORF">RND71_044096</name>
</gene>
<keyword evidence="4" id="KW-0694">RNA-binding</keyword>
<dbReference type="FunFam" id="3.30.70.330:FF:001074">
    <property type="entry name" value="Splicing factor, arginine/serine-rich 7"/>
    <property type="match status" value="1"/>
</dbReference>
<evidence type="ECO:0000256" key="3">
    <source>
        <dbReference type="ARBA" id="ARBA00023187"/>
    </source>
</evidence>
<dbReference type="InterPro" id="IPR012677">
    <property type="entry name" value="Nucleotide-bd_a/b_plait_sf"/>
</dbReference>
<feature type="region of interest" description="Disordered" evidence="5">
    <location>
        <begin position="79"/>
        <end position="195"/>
    </location>
</feature>
<dbReference type="InterPro" id="IPR000504">
    <property type="entry name" value="RRM_dom"/>
</dbReference>
<dbReference type="SMART" id="SM00360">
    <property type="entry name" value="RRM"/>
    <property type="match status" value="1"/>
</dbReference>
<dbReference type="AlphaFoldDB" id="A0AAE1UM52"/>
<name>A0AAE1UM52_9SOLA</name>
<evidence type="ECO:0000256" key="1">
    <source>
        <dbReference type="ARBA" id="ARBA00022664"/>
    </source>
</evidence>
<feature type="compositionally biased region" description="Basic residues" evidence="5">
    <location>
        <begin position="113"/>
        <end position="146"/>
    </location>
</feature>
<dbReference type="GO" id="GO:0005681">
    <property type="term" value="C:spliceosomal complex"/>
    <property type="evidence" value="ECO:0007669"/>
    <property type="project" value="UniProtKB-KW"/>
</dbReference>
<dbReference type="Pfam" id="PF00076">
    <property type="entry name" value="RRM_1"/>
    <property type="match status" value="1"/>
</dbReference>
<feature type="compositionally biased region" description="Pro residues" evidence="5">
    <location>
        <begin position="151"/>
        <end position="163"/>
    </location>
</feature>
<evidence type="ECO:0000256" key="5">
    <source>
        <dbReference type="SAM" id="MobiDB-lite"/>
    </source>
</evidence>
<organism evidence="7 8">
    <name type="scientific">Anisodus tanguticus</name>
    <dbReference type="NCBI Taxonomy" id="243964"/>
    <lineage>
        <taxon>Eukaryota</taxon>
        <taxon>Viridiplantae</taxon>
        <taxon>Streptophyta</taxon>
        <taxon>Embryophyta</taxon>
        <taxon>Tracheophyta</taxon>
        <taxon>Spermatophyta</taxon>
        <taxon>Magnoliopsida</taxon>
        <taxon>eudicotyledons</taxon>
        <taxon>Gunneridae</taxon>
        <taxon>Pentapetalae</taxon>
        <taxon>asterids</taxon>
        <taxon>lamiids</taxon>
        <taxon>Solanales</taxon>
        <taxon>Solanaceae</taxon>
        <taxon>Solanoideae</taxon>
        <taxon>Hyoscyameae</taxon>
        <taxon>Anisodus</taxon>
    </lineage>
</organism>
<dbReference type="GO" id="GO:0008380">
    <property type="term" value="P:RNA splicing"/>
    <property type="evidence" value="ECO:0007669"/>
    <property type="project" value="UniProtKB-KW"/>
</dbReference>
<evidence type="ECO:0000313" key="8">
    <source>
        <dbReference type="Proteomes" id="UP001291623"/>
    </source>
</evidence>
<keyword evidence="8" id="KW-1185">Reference proteome</keyword>
<protein>
    <recommendedName>
        <fullName evidence="6">RRM domain-containing protein</fullName>
    </recommendedName>
</protein>
<keyword evidence="1" id="KW-0507">mRNA processing</keyword>
<evidence type="ECO:0000313" key="7">
    <source>
        <dbReference type="EMBL" id="KAK4336998.1"/>
    </source>
</evidence>
<feature type="domain" description="RRM" evidence="6">
    <location>
        <begin position="13"/>
        <end position="86"/>
    </location>
</feature>
<accession>A0AAE1UM52</accession>
<dbReference type="SUPFAM" id="SSF54928">
    <property type="entry name" value="RNA-binding domain, RBD"/>
    <property type="match status" value="1"/>
</dbReference>
<reference evidence="7" key="1">
    <citation type="submission" date="2023-12" db="EMBL/GenBank/DDBJ databases">
        <title>Genome assembly of Anisodus tanguticus.</title>
        <authorList>
            <person name="Wang Y.-J."/>
        </authorList>
    </citation>
    <scope>NUCLEOTIDE SEQUENCE</scope>
    <source>
        <strain evidence="7">KB-2021</strain>
        <tissue evidence="7">Leaf</tissue>
    </source>
</reference>
<evidence type="ECO:0000259" key="6">
    <source>
        <dbReference type="PROSITE" id="PS50102"/>
    </source>
</evidence>
<dbReference type="InterPro" id="IPR035979">
    <property type="entry name" value="RBD_domain_sf"/>
</dbReference>
<keyword evidence="2" id="KW-0747">Spliceosome</keyword>
<dbReference type="GO" id="GO:0003723">
    <property type="term" value="F:RNA binding"/>
    <property type="evidence" value="ECO:0007669"/>
    <property type="project" value="UniProtKB-UniRule"/>
</dbReference>
<evidence type="ECO:0000256" key="2">
    <source>
        <dbReference type="ARBA" id="ARBA00022728"/>
    </source>
</evidence>
<dbReference type="CDD" id="cd12373">
    <property type="entry name" value="RRM_SRSF3_like"/>
    <property type="match status" value="1"/>
</dbReference>
<keyword evidence="3" id="KW-0508">mRNA splicing</keyword>
<dbReference type="GO" id="GO:0006397">
    <property type="term" value="P:mRNA processing"/>
    <property type="evidence" value="ECO:0007669"/>
    <property type="project" value="UniProtKB-KW"/>
</dbReference>
<comment type="caution">
    <text evidence="7">The sequence shown here is derived from an EMBL/GenBank/DDBJ whole genome shotgun (WGS) entry which is preliminary data.</text>
</comment>
<dbReference type="PANTHER" id="PTHR23147">
    <property type="entry name" value="SERINE/ARGININE RICH SPLICING FACTOR"/>
    <property type="match status" value="1"/>
</dbReference>
<sequence>MTSRRFREWNLDCKVYIGNLSESATKQDVESVLSKYGPLKNIWVARNPPGFAFVEYEDSRDADDAVRALDGTRICGSRVRVEKSHGRSKRNPPSRRGYSSRDRDNGRYYPKSPPKRSRYSRSRSHSRSRSRNRSVSHTHSLPRSHRSIPSPRSPRSPCSPPSRSPMSPGSPCLVKSPKNGHRDDNSRSRSVTPDE</sequence>
<dbReference type="InterPro" id="IPR050907">
    <property type="entry name" value="SRSF"/>
</dbReference>